<keyword evidence="5 11" id="KW-0808">Transferase</keyword>
<protein>
    <recommendedName>
        <fullName evidence="3">FAD:protein FMN transferase</fullName>
        <ecNumber evidence="2">2.7.1.180</ecNumber>
    </recommendedName>
    <alternativeName>
        <fullName evidence="9">Flavin transferase</fullName>
    </alternativeName>
</protein>
<dbReference type="GO" id="GO:0016740">
    <property type="term" value="F:transferase activity"/>
    <property type="evidence" value="ECO:0007669"/>
    <property type="project" value="UniProtKB-KW"/>
</dbReference>
<dbReference type="SUPFAM" id="SSF143631">
    <property type="entry name" value="ApbE-like"/>
    <property type="match status" value="1"/>
</dbReference>
<dbReference type="Proteomes" id="UP000612362">
    <property type="component" value="Unassembled WGS sequence"/>
</dbReference>
<comment type="cofactor">
    <cofactor evidence="1">
        <name>Mg(2+)</name>
        <dbReference type="ChEBI" id="CHEBI:18420"/>
    </cofactor>
</comment>
<evidence type="ECO:0000256" key="3">
    <source>
        <dbReference type="ARBA" id="ARBA00016337"/>
    </source>
</evidence>
<dbReference type="GO" id="GO:0046872">
    <property type="term" value="F:metal ion binding"/>
    <property type="evidence" value="ECO:0007669"/>
    <property type="project" value="UniProtKB-KW"/>
</dbReference>
<keyword evidence="12" id="KW-1185">Reference proteome</keyword>
<evidence type="ECO:0000256" key="8">
    <source>
        <dbReference type="ARBA" id="ARBA00022842"/>
    </source>
</evidence>
<evidence type="ECO:0000256" key="6">
    <source>
        <dbReference type="ARBA" id="ARBA00022723"/>
    </source>
</evidence>
<dbReference type="PANTHER" id="PTHR30040">
    <property type="entry name" value="THIAMINE BIOSYNTHESIS LIPOPROTEIN APBE"/>
    <property type="match status" value="1"/>
</dbReference>
<evidence type="ECO:0000256" key="9">
    <source>
        <dbReference type="ARBA" id="ARBA00031306"/>
    </source>
</evidence>
<evidence type="ECO:0000256" key="10">
    <source>
        <dbReference type="ARBA" id="ARBA00048540"/>
    </source>
</evidence>
<dbReference type="RefSeq" id="WP_220199399.1">
    <property type="nucleotide sequence ID" value="NZ_BNJF01000008.1"/>
</dbReference>
<dbReference type="InterPro" id="IPR003374">
    <property type="entry name" value="ApbE-like_sf"/>
</dbReference>
<dbReference type="InterPro" id="IPR024932">
    <property type="entry name" value="ApbE"/>
</dbReference>
<evidence type="ECO:0000313" key="11">
    <source>
        <dbReference type="EMBL" id="GHO50370.1"/>
    </source>
</evidence>
<dbReference type="AlphaFoldDB" id="A0A8J3IBR9"/>
<dbReference type="PANTHER" id="PTHR30040:SF2">
    <property type="entry name" value="FAD:PROTEIN FMN TRANSFERASE"/>
    <property type="match status" value="1"/>
</dbReference>
<comment type="catalytic activity">
    <reaction evidence="10">
        <text>L-threonyl-[protein] + FAD = FMN-L-threonyl-[protein] + AMP + H(+)</text>
        <dbReference type="Rhea" id="RHEA:36847"/>
        <dbReference type="Rhea" id="RHEA-COMP:11060"/>
        <dbReference type="Rhea" id="RHEA-COMP:11061"/>
        <dbReference type="ChEBI" id="CHEBI:15378"/>
        <dbReference type="ChEBI" id="CHEBI:30013"/>
        <dbReference type="ChEBI" id="CHEBI:57692"/>
        <dbReference type="ChEBI" id="CHEBI:74257"/>
        <dbReference type="ChEBI" id="CHEBI:456215"/>
        <dbReference type="EC" id="2.7.1.180"/>
    </reaction>
</comment>
<organism evidence="11 12">
    <name type="scientific">Ktedonospora formicarum</name>
    <dbReference type="NCBI Taxonomy" id="2778364"/>
    <lineage>
        <taxon>Bacteria</taxon>
        <taxon>Bacillati</taxon>
        <taxon>Chloroflexota</taxon>
        <taxon>Ktedonobacteria</taxon>
        <taxon>Ktedonobacterales</taxon>
        <taxon>Ktedonobacteraceae</taxon>
        <taxon>Ktedonospora</taxon>
    </lineage>
</organism>
<dbReference type="EMBL" id="BNJF01000008">
    <property type="protein sequence ID" value="GHO50370.1"/>
    <property type="molecule type" value="Genomic_DNA"/>
</dbReference>
<evidence type="ECO:0000256" key="7">
    <source>
        <dbReference type="ARBA" id="ARBA00022827"/>
    </source>
</evidence>
<keyword evidence="8" id="KW-0460">Magnesium</keyword>
<keyword evidence="6" id="KW-0479">Metal-binding</keyword>
<accession>A0A8J3IBR9</accession>
<evidence type="ECO:0000256" key="2">
    <source>
        <dbReference type="ARBA" id="ARBA00011955"/>
    </source>
</evidence>
<keyword evidence="7" id="KW-0274">FAD</keyword>
<evidence type="ECO:0000256" key="4">
    <source>
        <dbReference type="ARBA" id="ARBA00022630"/>
    </source>
</evidence>
<dbReference type="EC" id="2.7.1.180" evidence="2"/>
<comment type="caution">
    <text evidence="11">The sequence shown here is derived from an EMBL/GenBank/DDBJ whole genome shotgun (WGS) entry which is preliminary data.</text>
</comment>
<proteinExistence type="predicted"/>
<name>A0A8J3IBR9_9CHLR</name>
<gene>
    <name evidence="11" type="primary">apbE_2</name>
    <name evidence="11" type="ORF">KSX_85330</name>
</gene>
<evidence type="ECO:0000256" key="5">
    <source>
        <dbReference type="ARBA" id="ARBA00022679"/>
    </source>
</evidence>
<dbReference type="Pfam" id="PF02424">
    <property type="entry name" value="ApbE"/>
    <property type="match status" value="2"/>
</dbReference>
<evidence type="ECO:0000313" key="12">
    <source>
        <dbReference type="Proteomes" id="UP000612362"/>
    </source>
</evidence>
<evidence type="ECO:0000256" key="1">
    <source>
        <dbReference type="ARBA" id="ARBA00001946"/>
    </source>
</evidence>
<sequence>MKQTHLLMGMPITIEVVDAGVRQDDLDSVFAYFASVDATFSTYKVTSEISKINRGELYAEQYTEDMKTILTLSEQTKKDTHGYFDIRRDDIYDPSGIVKGWAIQNATNLLKARGFRNFYIDAGGDIQVAGKKEGNLWRVGVRNPFHHAEHVKVLALTNRGIATSGTAIRGQHIYDPYNPHKLLLDIVSITIIGPNVYEADRYATAAFAMGRKGILFVEKLTGFEGYMIDAQGRATFTSGFERFVLQK</sequence>
<keyword evidence="4" id="KW-0285">Flavoprotein</keyword>
<dbReference type="Gene3D" id="3.10.520.10">
    <property type="entry name" value="ApbE-like domains"/>
    <property type="match status" value="2"/>
</dbReference>
<reference evidence="11" key="1">
    <citation type="submission" date="2020-10" db="EMBL/GenBank/DDBJ databases">
        <title>Taxonomic study of unclassified bacteria belonging to the class Ktedonobacteria.</title>
        <authorList>
            <person name="Yabe S."/>
            <person name="Wang C.M."/>
            <person name="Zheng Y."/>
            <person name="Sakai Y."/>
            <person name="Cavaletti L."/>
            <person name="Monciardini P."/>
            <person name="Donadio S."/>
        </authorList>
    </citation>
    <scope>NUCLEOTIDE SEQUENCE</scope>
    <source>
        <strain evidence="11">SOSP1-1</strain>
    </source>
</reference>